<dbReference type="Proteomes" id="UP001499895">
    <property type="component" value="Unassembled WGS sequence"/>
</dbReference>
<reference evidence="2" key="1">
    <citation type="journal article" date="2019" name="Int. J. Syst. Evol. Microbiol.">
        <title>The Global Catalogue of Microorganisms (GCM) 10K type strain sequencing project: providing services to taxonomists for standard genome sequencing and annotation.</title>
        <authorList>
            <consortium name="The Broad Institute Genomics Platform"/>
            <consortium name="The Broad Institute Genome Sequencing Center for Infectious Disease"/>
            <person name="Wu L."/>
            <person name="Ma J."/>
        </authorList>
    </citation>
    <scope>NUCLEOTIDE SEQUENCE [LARGE SCALE GENOMIC DNA]</scope>
    <source>
        <strain evidence="2">JCM 10649</strain>
    </source>
</reference>
<keyword evidence="2" id="KW-1185">Reference proteome</keyword>
<organism evidence="1 2">
    <name type="scientific">Streptomyces stramineus</name>
    <dbReference type="NCBI Taxonomy" id="173861"/>
    <lineage>
        <taxon>Bacteria</taxon>
        <taxon>Bacillati</taxon>
        <taxon>Actinomycetota</taxon>
        <taxon>Actinomycetes</taxon>
        <taxon>Kitasatosporales</taxon>
        <taxon>Streptomycetaceae</taxon>
        <taxon>Streptomyces</taxon>
    </lineage>
</organism>
<protein>
    <recommendedName>
        <fullName evidence="3">N-acetyltransferase domain-containing protein</fullName>
    </recommendedName>
</protein>
<dbReference type="SUPFAM" id="SSF55729">
    <property type="entry name" value="Acyl-CoA N-acyltransferases (Nat)"/>
    <property type="match status" value="1"/>
</dbReference>
<gene>
    <name evidence="1" type="ORF">GCM10009544_61750</name>
</gene>
<dbReference type="InterPro" id="IPR016181">
    <property type="entry name" value="Acyl_CoA_acyltransferase"/>
</dbReference>
<sequence length="185" mass="20097">MARQGCSGFSLCWRKACPLSTRGGRVLPGSPYGCPLGEDNTWWPRVHPPPPADITREDGTRTLRLDETAVLTPWRGTGTARKVHDHLLAGWTGRATLMVNPLAGNGKVQAVYERWGYVPVGHAQPQDTAPVLTVMIRPGQLATWPPGSPADNRCTSRYRTRTQQGDGKRARHEALALLGPMGATA</sequence>
<comment type="caution">
    <text evidence="1">The sequence shown here is derived from an EMBL/GenBank/DDBJ whole genome shotgun (WGS) entry which is preliminary data.</text>
</comment>
<evidence type="ECO:0000313" key="1">
    <source>
        <dbReference type="EMBL" id="GAA0492936.1"/>
    </source>
</evidence>
<name>A0ABP3L7L4_9ACTN</name>
<evidence type="ECO:0000313" key="2">
    <source>
        <dbReference type="Proteomes" id="UP001499895"/>
    </source>
</evidence>
<evidence type="ECO:0008006" key="3">
    <source>
        <dbReference type="Google" id="ProtNLM"/>
    </source>
</evidence>
<accession>A0ABP3L7L4</accession>
<dbReference type="Gene3D" id="3.40.630.30">
    <property type="match status" value="1"/>
</dbReference>
<proteinExistence type="predicted"/>
<dbReference type="EMBL" id="BAAAHB010000131">
    <property type="protein sequence ID" value="GAA0492936.1"/>
    <property type="molecule type" value="Genomic_DNA"/>
</dbReference>